<dbReference type="GO" id="GO:0016929">
    <property type="term" value="F:deSUMOylase activity"/>
    <property type="evidence" value="ECO:0007669"/>
    <property type="project" value="TreeGrafter"/>
</dbReference>
<feature type="compositionally biased region" description="Polar residues" evidence="5">
    <location>
        <begin position="335"/>
        <end position="358"/>
    </location>
</feature>
<reference evidence="7" key="2">
    <citation type="submission" date="2021-08" db="EMBL/GenBank/DDBJ databases">
        <authorList>
            <person name="Gostincar C."/>
            <person name="Sun X."/>
            <person name="Song Z."/>
            <person name="Gunde-Cimerman N."/>
        </authorList>
    </citation>
    <scope>NUCLEOTIDE SEQUENCE</scope>
    <source>
        <strain evidence="7">EXF-9911</strain>
    </source>
</reference>
<evidence type="ECO:0000256" key="3">
    <source>
        <dbReference type="ARBA" id="ARBA00022801"/>
    </source>
</evidence>
<feature type="compositionally biased region" description="Acidic residues" evidence="5">
    <location>
        <begin position="601"/>
        <end position="615"/>
    </location>
</feature>
<evidence type="ECO:0000313" key="8">
    <source>
        <dbReference type="Proteomes" id="UP000779574"/>
    </source>
</evidence>
<dbReference type="PROSITE" id="PS50600">
    <property type="entry name" value="ULP_PROTEASE"/>
    <property type="match status" value="1"/>
</dbReference>
<reference evidence="7" key="1">
    <citation type="journal article" date="2021" name="J Fungi (Basel)">
        <title>Virulence traits and population genomics of the black yeast Aureobasidium melanogenum.</title>
        <authorList>
            <person name="Cernosa A."/>
            <person name="Sun X."/>
            <person name="Gostincar C."/>
            <person name="Fang C."/>
            <person name="Gunde-Cimerman N."/>
            <person name="Song Z."/>
        </authorList>
    </citation>
    <scope>NUCLEOTIDE SEQUENCE</scope>
    <source>
        <strain evidence="7">EXF-9911</strain>
    </source>
</reference>
<evidence type="ECO:0000256" key="2">
    <source>
        <dbReference type="ARBA" id="ARBA00022670"/>
    </source>
</evidence>
<feature type="region of interest" description="Disordered" evidence="5">
    <location>
        <begin position="335"/>
        <end position="362"/>
    </location>
</feature>
<proteinExistence type="inferred from homology"/>
<dbReference type="PANTHER" id="PTHR12606:SF141">
    <property type="entry name" value="GH15225P-RELATED"/>
    <property type="match status" value="1"/>
</dbReference>
<comment type="similarity">
    <text evidence="1">Belongs to the peptidase C48 family.</text>
</comment>
<accession>A0A9P8E5Q8</accession>
<feature type="compositionally biased region" description="Low complexity" evidence="5">
    <location>
        <begin position="1"/>
        <end position="31"/>
    </location>
</feature>
<evidence type="ECO:0000256" key="4">
    <source>
        <dbReference type="ARBA" id="ARBA00022807"/>
    </source>
</evidence>
<keyword evidence="4" id="KW-0788">Thiol protease</keyword>
<keyword evidence="2" id="KW-0645">Protease</keyword>
<evidence type="ECO:0000256" key="5">
    <source>
        <dbReference type="SAM" id="MobiDB-lite"/>
    </source>
</evidence>
<dbReference type="Proteomes" id="UP000779574">
    <property type="component" value="Unassembled WGS sequence"/>
</dbReference>
<protein>
    <submittedName>
        <fullName evidence="7">Cysteine proteinase</fullName>
    </submittedName>
</protein>
<feature type="compositionally biased region" description="Low complexity" evidence="5">
    <location>
        <begin position="145"/>
        <end position="154"/>
    </location>
</feature>
<feature type="compositionally biased region" description="Polar residues" evidence="5">
    <location>
        <begin position="483"/>
        <end position="499"/>
    </location>
</feature>
<dbReference type="PANTHER" id="PTHR12606">
    <property type="entry name" value="SENTRIN/SUMO-SPECIFIC PROTEASE"/>
    <property type="match status" value="1"/>
</dbReference>
<feature type="compositionally biased region" description="Polar residues" evidence="5">
    <location>
        <begin position="107"/>
        <end position="120"/>
    </location>
</feature>
<feature type="region of interest" description="Disordered" evidence="5">
    <location>
        <begin position="483"/>
        <end position="505"/>
    </location>
</feature>
<dbReference type="OrthoDB" id="1939479at2759"/>
<evidence type="ECO:0000259" key="6">
    <source>
        <dbReference type="PROSITE" id="PS50600"/>
    </source>
</evidence>
<evidence type="ECO:0000256" key="1">
    <source>
        <dbReference type="ARBA" id="ARBA00005234"/>
    </source>
</evidence>
<dbReference type="Gene3D" id="3.40.395.10">
    <property type="entry name" value="Adenoviral Proteinase, Chain A"/>
    <property type="match status" value="1"/>
</dbReference>
<dbReference type="InterPro" id="IPR003653">
    <property type="entry name" value="Peptidase_C48_C"/>
</dbReference>
<dbReference type="GO" id="GO:0006508">
    <property type="term" value="P:proteolysis"/>
    <property type="evidence" value="ECO:0007669"/>
    <property type="project" value="UniProtKB-KW"/>
</dbReference>
<dbReference type="InterPro" id="IPR038765">
    <property type="entry name" value="Papain-like_cys_pep_sf"/>
</dbReference>
<feature type="domain" description="Ubiquitin-like protease family profile" evidence="6">
    <location>
        <begin position="790"/>
        <end position="974"/>
    </location>
</feature>
<feature type="region of interest" description="Disordered" evidence="5">
    <location>
        <begin position="595"/>
        <end position="615"/>
    </location>
</feature>
<keyword evidence="3" id="KW-0378">Hydrolase</keyword>
<sequence>MEHSSASSSRAVSPRGSSNKNNTNNNNSSISPPREKRKLESFLTESGETWEFSRPVKKSRSSGPGSIASNTTTALGSPTRAQRLPFSAISPTRGKRSRDPSDHDTDAQSPSPKRQMTSVTDLGDHAAVLRRTSCLSSSRSRRKGAAASRPRSPSQGGLHNMFDAGFGVSQSAGSVESEELTELLDYESDEEATVGQHADNNLDQLAPFPELAMTLPPVSRFQKGQESRLPVVASIETDQDIEYQVGSSHHQAFETVVSGEYAVVAGDDSYEASSTTGPVVWSSLDPRLASDSRSLSPVARYKLARAESSSSESDVDNLQLLRSKFGGFARATATVQHRSEAQQQLTREPGNTSTSASDPGSVTAVGTVKAAATKSFVPTLSPVKEVSISYVKAGKVQKASSRVRELHSMKPSISTVKRFSPARRSPTIPRTVLRPLTMDEPSQQLLSELEKYVSDRRNWFAKQPKHERVNEEEVKAEDVCAQSTSTSHNPPNISHNIPQAQPDASIPSTLTSTIARAEEKSQRIMAVHAAEGPSEDGIDLWSICLGELDNRMDIDGEDDLAVQPYSRDRIRKQRDEDIRKAKALNDARRKFQIQRNHFDEAPDSEPTVDNESEQDNEDLLYTDHLLASSDDRFHAEKLRLQAALEHWESRWPDPSTLSSEHWTQEAITFATNQSNAINPAEKHYWACRNIQAGSYSEGKYKSGKRSNLHISISLIDWKKSIATSEEEAAAFAEQVSQIQLTETEEDQEAPLRAKLALFLSELPPELDQKVTEILNVTNPGRAIVKSPEGNDLTRKDFATLLHSANYRTGEPEGWLNDEIINGFFTALCNAMNDKAGHTKGKVPPFASYITGWYSSVTKKGINAIERWSRRKGIKGDKLLECKRIFFPVNPGNHWSLLVICPDIHTIEYLDSLDVGYSEDNRKSTRYIKLGRQWLQMELGDKYVEGEWKEVDRRSAIQNNGSDCGVFTCLNGFASALELSNPTKEFGPEQIPYARRAMVSMFNLGGFNKHFEL</sequence>
<comment type="caution">
    <text evidence="7">The sequence shown here is derived from an EMBL/GenBank/DDBJ whole genome shotgun (WGS) entry which is preliminary data.</text>
</comment>
<dbReference type="Pfam" id="PF02902">
    <property type="entry name" value="Peptidase_C48"/>
    <property type="match status" value="1"/>
</dbReference>
<name>A0A9P8E5Q8_AURME</name>
<feature type="region of interest" description="Disordered" evidence="5">
    <location>
        <begin position="1"/>
        <end position="179"/>
    </location>
</feature>
<organism evidence="7 8">
    <name type="scientific">Aureobasidium melanogenum</name>
    <name type="common">Aureobasidium pullulans var. melanogenum</name>
    <dbReference type="NCBI Taxonomy" id="46634"/>
    <lineage>
        <taxon>Eukaryota</taxon>
        <taxon>Fungi</taxon>
        <taxon>Dikarya</taxon>
        <taxon>Ascomycota</taxon>
        <taxon>Pezizomycotina</taxon>
        <taxon>Dothideomycetes</taxon>
        <taxon>Dothideomycetidae</taxon>
        <taxon>Dothideales</taxon>
        <taxon>Saccotheciaceae</taxon>
        <taxon>Aureobasidium</taxon>
    </lineage>
</organism>
<dbReference type="GO" id="GO:0016926">
    <property type="term" value="P:protein desumoylation"/>
    <property type="evidence" value="ECO:0007669"/>
    <property type="project" value="TreeGrafter"/>
</dbReference>
<evidence type="ECO:0000313" key="7">
    <source>
        <dbReference type="EMBL" id="KAG9681312.1"/>
    </source>
</evidence>
<dbReference type="SUPFAM" id="SSF54001">
    <property type="entry name" value="Cysteine proteinases"/>
    <property type="match status" value="1"/>
</dbReference>
<dbReference type="EMBL" id="JAHFXF010000891">
    <property type="protein sequence ID" value="KAG9681312.1"/>
    <property type="molecule type" value="Genomic_DNA"/>
</dbReference>
<dbReference type="AlphaFoldDB" id="A0A9P8E5Q8"/>
<feature type="compositionally biased region" description="Basic and acidic residues" evidence="5">
    <location>
        <begin position="97"/>
        <end position="106"/>
    </location>
</feature>
<feature type="compositionally biased region" description="Polar residues" evidence="5">
    <location>
        <begin position="61"/>
        <end position="80"/>
    </location>
</feature>
<dbReference type="GO" id="GO:0005634">
    <property type="term" value="C:nucleus"/>
    <property type="evidence" value="ECO:0007669"/>
    <property type="project" value="TreeGrafter"/>
</dbReference>
<feature type="non-terminal residue" evidence="7">
    <location>
        <position position="1012"/>
    </location>
</feature>
<gene>
    <name evidence="7" type="ORF">KCU76_g14590</name>
</gene>